<dbReference type="Gene3D" id="3.50.50.60">
    <property type="entry name" value="FAD/NAD(P)-binding domain"/>
    <property type="match status" value="1"/>
</dbReference>
<evidence type="ECO:0000256" key="1">
    <source>
        <dbReference type="ARBA" id="ARBA00023002"/>
    </source>
</evidence>
<dbReference type="AlphaFoldDB" id="A0A2U2DJV9"/>
<proteinExistence type="predicted"/>
<dbReference type="PANTHER" id="PTHR42949">
    <property type="entry name" value="ANAEROBIC GLYCEROL-3-PHOSPHATE DEHYDROGENASE SUBUNIT B"/>
    <property type="match status" value="1"/>
</dbReference>
<dbReference type="OrthoDB" id="9801699at2"/>
<dbReference type="InterPro" id="IPR051691">
    <property type="entry name" value="Metab_Enz_Cyan_OpOx_G3PDH"/>
</dbReference>
<dbReference type="Gene3D" id="1.10.10.1100">
    <property type="entry name" value="BFD-like [2Fe-2S]-binding domain"/>
    <property type="match status" value="1"/>
</dbReference>
<comment type="caution">
    <text evidence="2">The sequence shown here is derived from an EMBL/GenBank/DDBJ whole genome shotgun (WGS) entry which is preliminary data.</text>
</comment>
<dbReference type="InterPro" id="IPR042204">
    <property type="entry name" value="2Fe-2S-bd_N"/>
</dbReference>
<evidence type="ECO:0000313" key="3">
    <source>
        <dbReference type="Proteomes" id="UP000245252"/>
    </source>
</evidence>
<dbReference type="PANTHER" id="PTHR42949:SF3">
    <property type="entry name" value="ANAEROBIC GLYCEROL-3-PHOSPHATE DEHYDROGENASE SUBUNIT B"/>
    <property type="match status" value="1"/>
</dbReference>
<evidence type="ECO:0000313" key="2">
    <source>
        <dbReference type="EMBL" id="PWE53584.1"/>
    </source>
</evidence>
<keyword evidence="3" id="KW-1185">Reference proteome</keyword>
<accession>A0A2U2DJV9</accession>
<organism evidence="2 3">
    <name type="scientific">Metarhizobium album</name>
    <dbReference type="NCBI Taxonomy" id="2182425"/>
    <lineage>
        <taxon>Bacteria</taxon>
        <taxon>Pseudomonadati</taxon>
        <taxon>Pseudomonadota</taxon>
        <taxon>Alphaproteobacteria</taxon>
        <taxon>Hyphomicrobiales</taxon>
        <taxon>Rhizobiaceae</taxon>
        <taxon>Metarhizobium</taxon>
    </lineage>
</organism>
<dbReference type="InterPro" id="IPR036188">
    <property type="entry name" value="FAD/NAD-bd_sf"/>
</dbReference>
<dbReference type="GO" id="GO:0016491">
    <property type="term" value="F:oxidoreductase activity"/>
    <property type="evidence" value="ECO:0007669"/>
    <property type="project" value="UniProtKB-KW"/>
</dbReference>
<dbReference type="EMBL" id="QFBC01000015">
    <property type="protein sequence ID" value="PWE53584.1"/>
    <property type="molecule type" value="Genomic_DNA"/>
</dbReference>
<dbReference type="RefSeq" id="WP_109461055.1">
    <property type="nucleotide sequence ID" value="NZ_QFBC01000015.1"/>
</dbReference>
<dbReference type="Proteomes" id="UP000245252">
    <property type="component" value="Unassembled WGS sequence"/>
</dbReference>
<keyword evidence="1" id="KW-0560">Oxidoreductase</keyword>
<reference evidence="2 3" key="1">
    <citation type="submission" date="2018-05" db="EMBL/GenBank/DDBJ databases">
        <title>The draft genome of strain NS-104.</title>
        <authorList>
            <person name="Hang P."/>
            <person name="Jiang J."/>
        </authorList>
    </citation>
    <scope>NUCLEOTIDE SEQUENCE [LARGE SCALE GENOMIC DNA]</scope>
    <source>
        <strain evidence="2 3">NS-104</strain>
    </source>
</reference>
<dbReference type="Pfam" id="PF13510">
    <property type="entry name" value="Fer2_4"/>
    <property type="match status" value="1"/>
</dbReference>
<protein>
    <submittedName>
        <fullName evidence="2">Sarcosine oxidase subunit alpha</fullName>
    </submittedName>
</protein>
<dbReference type="Gene3D" id="3.10.20.440">
    <property type="entry name" value="2Fe-2S iron-sulphur cluster binding domain, sarcosine oxidase, alpha subunit, N-terminal domain"/>
    <property type="match status" value="1"/>
</dbReference>
<dbReference type="InterPro" id="IPR041854">
    <property type="entry name" value="BFD-like_2Fe2S-bd_dom_sf"/>
</dbReference>
<name>A0A2U2DJV9_9HYPH</name>
<gene>
    <name evidence="2" type="ORF">DEM27_25465</name>
</gene>
<dbReference type="SUPFAM" id="SSF51905">
    <property type="entry name" value="FAD/NAD(P)-binding domain"/>
    <property type="match status" value="1"/>
</dbReference>
<sequence length="488" mass="51852">MEQNNRQIEVTFLWNGTPVTGRSGDSVAAALWRAGITTLARSRKVHRPLGYSGSYPTGVLARVNGRPNVRIDQVAVEAGLVVEMQNTWPSPRFDLLRLAQALPPKLVYGGFEHGAWMPKSGLAYRLAERAMANLAGVARPADTSLAATAVAGERLDVDCLVVGGGPAGIAEANRHAERGGTVALVTRGDSLARFASSMGATLEILDPRVRLFPGMELFGAYRDGALMVGAPHDNRRGAVAFVPRKTVLATGRRSIPPMVRGSQLPGVLDAYAALQLAAVHRVMAGQRVAVVGTGAEMDIAEKLAALGVDVVHRGPVAELSEIMGRRRVTGIRAGTQIRCDAVVHAGPWRADPSLGFQASGEGMFQVQAHPLPQSFSIVGAAARGDERIHAARHVHPDTLVCPCMDVTAGELYCHIDAGETDPEVLKRLTSCGMGTCQGFPCWENMLALLAARIGVEPEMFARPTHRPPRRSITVAQAAGLAALVEPDQ</sequence>